<sequence length="51" mass="6130">MPPCNSKTFTTLSQYLQKSLRYDFTDKYFIIIVVSTPSYYLTDFHRWDSNP</sequence>
<dbReference type="VEuPathDB" id="MicrosporidiaDB:AAJ76_2400013812"/>
<gene>
    <name evidence="1" type="ORF">AAJ76_2400013812</name>
</gene>
<dbReference type="Proteomes" id="UP000034350">
    <property type="component" value="Unassembled WGS sequence"/>
</dbReference>
<evidence type="ECO:0000313" key="2">
    <source>
        <dbReference type="Proteomes" id="UP000034350"/>
    </source>
</evidence>
<name>A0A0F9WEV3_9MICR</name>
<dbReference type="RefSeq" id="XP_024331057.1">
    <property type="nucleotide sequence ID" value="XM_024474740.1"/>
</dbReference>
<comment type="caution">
    <text evidence="1">The sequence shown here is derived from an EMBL/GenBank/DDBJ whole genome shotgun (WGS) entry which is preliminary data.</text>
</comment>
<accession>A0A0F9WEV3</accession>
<organism evidence="1 2">
    <name type="scientific">Vairimorpha ceranae</name>
    <dbReference type="NCBI Taxonomy" id="40302"/>
    <lineage>
        <taxon>Eukaryota</taxon>
        <taxon>Fungi</taxon>
        <taxon>Fungi incertae sedis</taxon>
        <taxon>Microsporidia</taxon>
        <taxon>Nosematidae</taxon>
        <taxon>Vairimorpha</taxon>
    </lineage>
</organism>
<dbReference type="EMBL" id="JPQZ01000024">
    <property type="protein sequence ID" value="KKO75315.1"/>
    <property type="molecule type" value="Genomic_DNA"/>
</dbReference>
<dbReference type="AlphaFoldDB" id="A0A0F9WEV3"/>
<keyword evidence="2" id="KW-1185">Reference proteome</keyword>
<proteinExistence type="predicted"/>
<reference evidence="1 2" key="1">
    <citation type="journal article" date="2015" name="Environ. Microbiol.">
        <title>Genome analyses suggest the presence of polyploidy and recent human-driven expansions in eight global populations of the honeybee pathogen Nosema ceranae.</title>
        <authorList>
            <person name="Pelin A."/>
            <person name="Selman M."/>
            <person name="Aris-Brosou S."/>
            <person name="Farinelli L."/>
            <person name="Corradi N."/>
        </authorList>
    </citation>
    <scope>NUCLEOTIDE SEQUENCE [LARGE SCALE GENOMIC DNA]</scope>
    <source>
        <strain evidence="1 2">PA08 1199</strain>
    </source>
</reference>
<evidence type="ECO:0000313" key="1">
    <source>
        <dbReference type="EMBL" id="KKO75315.1"/>
    </source>
</evidence>
<dbReference type="GeneID" id="36319667"/>
<protein>
    <submittedName>
        <fullName evidence="1">Uncharacterized protein</fullName>
    </submittedName>
</protein>